<keyword evidence="4" id="KW-0223">Dioxygenase</keyword>
<dbReference type="GO" id="GO:0005634">
    <property type="term" value="C:nucleus"/>
    <property type="evidence" value="ECO:0007669"/>
    <property type="project" value="UniProtKB-SubCell"/>
</dbReference>
<evidence type="ECO:0000256" key="3">
    <source>
        <dbReference type="ARBA" id="ARBA00022723"/>
    </source>
</evidence>
<dbReference type="PANTHER" id="PTHR46030:SF1">
    <property type="entry name" value="ALPHA-KETOGLUTARATE-DEPENDENT DIOXYGENASE ALKB HOMOLOG 6"/>
    <property type="match status" value="1"/>
</dbReference>
<organism evidence="10 11">
    <name type="scientific">Rhodotorula toruloides</name>
    <name type="common">Yeast</name>
    <name type="synonym">Rhodosporidium toruloides</name>
    <dbReference type="NCBI Taxonomy" id="5286"/>
    <lineage>
        <taxon>Eukaryota</taxon>
        <taxon>Fungi</taxon>
        <taxon>Dikarya</taxon>
        <taxon>Basidiomycota</taxon>
        <taxon>Pucciniomycotina</taxon>
        <taxon>Microbotryomycetes</taxon>
        <taxon>Sporidiobolales</taxon>
        <taxon>Sporidiobolaceae</taxon>
        <taxon>Rhodotorula</taxon>
    </lineage>
</organism>
<reference evidence="10 11" key="1">
    <citation type="submission" date="2019-07" db="EMBL/GenBank/DDBJ databases">
        <title>Rhodotorula toruloides NBRC10032 genome sequencing.</title>
        <authorList>
            <person name="Shida Y."/>
            <person name="Takaku H."/>
            <person name="Ogasawara W."/>
            <person name="Mori K."/>
        </authorList>
    </citation>
    <scope>NUCLEOTIDE SEQUENCE [LARGE SCALE GENOMIC DNA]</scope>
    <source>
        <strain evidence="10 11">NBRC10032</strain>
    </source>
</reference>
<dbReference type="InterPro" id="IPR027450">
    <property type="entry name" value="AlkB-like"/>
</dbReference>
<gene>
    <name evidence="10" type="ORF">Rt10032_c22g6591</name>
</gene>
<evidence type="ECO:0000313" key="11">
    <source>
        <dbReference type="Proteomes" id="UP000321518"/>
    </source>
</evidence>
<dbReference type="InterPro" id="IPR032862">
    <property type="entry name" value="ALKBH6"/>
</dbReference>
<dbReference type="InterPro" id="IPR005123">
    <property type="entry name" value="Oxoglu/Fe-dep_dioxygenase_dom"/>
</dbReference>
<accession>A0A511KSQ5</accession>
<sequence length="333" mass="35854">MPREIQTVETPHPAIHIVYDFVTPQEEQHLVQKIDAVGGGPALAVADRAVDEAGDGAAGGGEGTASPDGSGAAGAGAAGASAVDRSAKSWGWKELNGRRSMYWGGTVLPNSHSLIPAPFPPFMDGQWPDVLNRIAETGVFDELKAEGADRKGEGKERGANHCLVNEYLPSQGILPHTDGPAYQPLTATLSLSSHTILSLRSPPSWLSSPRPSTTSASQKASDAKEVEKVDVFLPPRSLVLLSGTLYQEWLHGIQPLEVSLPESLRGCANWEQYWASRMDACEGEEARDEVRKERVAVEDKGWKREKRISLTCRRVKGKVRKGLALGLLGGLKR</sequence>
<dbReference type="EMBL" id="BJWK01000022">
    <property type="protein sequence ID" value="GEM12574.1"/>
    <property type="molecule type" value="Genomic_DNA"/>
</dbReference>
<dbReference type="PROSITE" id="PS51471">
    <property type="entry name" value="FE2OG_OXY"/>
    <property type="match status" value="1"/>
</dbReference>
<dbReference type="GO" id="GO:0046872">
    <property type="term" value="F:metal ion binding"/>
    <property type="evidence" value="ECO:0007669"/>
    <property type="project" value="UniProtKB-KW"/>
</dbReference>
<keyword evidence="3" id="KW-0479">Metal-binding</keyword>
<comment type="subcellular location">
    <subcellularLocation>
        <location evidence="1">Nucleus</location>
    </subcellularLocation>
</comment>
<protein>
    <submittedName>
        <fullName evidence="10">Oxoglutarate/iron-dependent oxygenase</fullName>
    </submittedName>
</protein>
<comment type="similarity">
    <text evidence="2">Belongs to the alkB family.</text>
</comment>
<evidence type="ECO:0000256" key="7">
    <source>
        <dbReference type="ARBA" id="ARBA00023242"/>
    </source>
</evidence>
<comment type="caution">
    <text evidence="10">The sequence shown here is derived from an EMBL/GenBank/DDBJ whole genome shotgun (WGS) entry which is preliminary data.</text>
</comment>
<dbReference type="OrthoDB" id="412814at2759"/>
<keyword evidence="6" id="KW-0408">Iron</keyword>
<dbReference type="SUPFAM" id="SSF51197">
    <property type="entry name" value="Clavaminate synthase-like"/>
    <property type="match status" value="1"/>
</dbReference>
<evidence type="ECO:0000259" key="9">
    <source>
        <dbReference type="PROSITE" id="PS51471"/>
    </source>
</evidence>
<dbReference type="Proteomes" id="UP000321518">
    <property type="component" value="Unassembled WGS sequence"/>
</dbReference>
<evidence type="ECO:0000256" key="2">
    <source>
        <dbReference type="ARBA" id="ARBA00007879"/>
    </source>
</evidence>
<evidence type="ECO:0000256" key="4">
    <source>
        <dbReference type="ARBA" id="ARBA00022964"/>
    </source>
</evidence>
<evidence type="ECO:0000256" key="6">
    <source>
        <dbReference type="ARBA" id="ARBA00023004"/>
    </source>
</evidence>
<dbReference type="AlphaFoldDB" id="A0A511KSQ5"/>
<dbReference type="GO" id="GO:0051213">
    <property type="term" value="F:dioxygenase activity"/>
    <property type="evidence" value="ECO:0007669"/>
    <property type="project" value="UniProtKB-KW"/>
</dbReference>
<name>A0A511KSQ5_RHOTO</name>
<dbReference type="Gene3D" id="2.60.120.590">
    <property type="entry name" value="Alpha-ketoglutarate-dependent dioxygenase AlkB-like"/>
    <property type="match status" value="1"/>
</dbReference>
<feature type="compositionally biased region" description="Low complexity" evidence="8">
    <location>
        <begin position="200"/>
        <end position="215"/>
    </location>
</feature>
<keyword evidence="7" id="KW-0539">Nucleus</keyword>
<dbReference type="PANTHER" id="PTHR46030">
    <property type="entry name" value="ALPHA-KETOGLUTARATE-DEPENDENT DIOXYGENASE ALKB HOMOLOG 6"/>
    <property type="match status" value="1"/>
</dbReference>
<evidence type="ECO:0000256" key="8">
    <source>
        <dbReference type="SAM" id="MobiDB-lite"/>
    </source>
</evidence>
<proteinExistence type="inferred from homology"/>
<feature type="domain" description="Fe2OG dioxygenase" evidence="9">
    <location>
        <begin position="158"/>
        <end position="305"/>
    </location>
</feature>
<dbReference type="Pfam" id="PF13532">
    <property type="entry name" value="2OG-FeII_Oxy_2"/>
    <property type="match status" value="1"/>
</dbReference>
<feature type="region of interest" description="Disordered" evidence="8">
    <location>
        <begin position="54"/>
        <end position="77"/>
    </location>
</feature>
<dbReference type="InterPro" id="IPR037151">
    <property type="entry name" value="AlkB-like_sf"/>
</dbReference>
<feature type="region of interest" description="Disordered" evidence="8">
    <location>
        <begin position="200"/>
        <end position="221"/>
    </location>
</feature>
<evidence type="ECO:0000256" key="5">
    <source>
        <dbReference type="ARBA" id="ARBA00023002"/>
    </source>
</evidence>
<evidence type="ECO:0000313" key="10">
    <source>
        <dbReference type="EMBL" id="GEM12574.1"/>
    </source>
</evidence>
<keyword evidence="5" id="KW-0560">Oxidoreductase</keyword>
<evidence type="ECO:0000256" key="1">
    <source>
        <dbReference type="ARBA" id="ARBA00004123"/>
    </source>
</evidence>